<dbReference type="EMBL" id="NEDP02003918">
    <property type="protein sequence ID" value="OWF47390.1"/>
    <property type="molecule type" value="Genomic_DNA"/>
</dbReference>
<dbReference type="OrthoDB" id="9975888at2759"/>
<evidence type="ECO:0000256" key="1">
    <source>
        <dbReference type="SAM" id="SignalP"/>
    </source>
</evidence>
<dbReference type="Proteomes" id="UP000242188">
    <property type="component" value="Unassembled WGS sequence"/>
</dbReference>
<feature type="signal peptide" evidence="1">
    <location>
        <begin position="1"/>
        <end position="21"/>
    </location>
</feature>
<reference evidence="2 3" key="1">
    <citation type="journal article" date="2017" name="Nat. Ecol. Evol.">
        <title>Scallop genome provides insights into evolution of bilaterian karyotype and development.</title>
        <authorList>
            <person name="Wang S."/>
            <person name="Zhang J."/>
            <person name="Jiao W."/>
            <person name="Li J."/>
            <person name="Xun X."/>
            <person name="Sun Y."/>
            <person name="Guo X."/>
            <person name="Huan P."/>
            <person name="Dong B."/>
            <person name="Zhang L."/>
            <person name="Hu X."/>
            <person name="Sun X."/>
            <person name="Wang J."/>
            <person name="Zhao C."/>
            <person name="Wang Y."/>
            <person name="Wang D."/>
            <person name="Huang X."/>
            <person name="Wang R."/>
            <person name="Lv J."/>
            <person name="Li Y."/>
            <person name="Zhang Z."/>
            <person name="Liu B."/>
            <person name="Lu W."/>
            <person name="Hui Y."/>
            <person name="Liang J."/>
            <person name="Zhou Z."/>
            <person name="Hou R."/>
            <person name="Li X."/>
            <person name="Liu Y."/>
            <person name="Li H."/>
            <person name="Ning X."/>
            <person name="Lin Y."/>
            <person name="Zhao L."/>
            <person name="Xing Q."/>
            <person name="Dou J."/>
            <person name="Li Y."/>
            <person name="Mao J."/>
            <person name="Guo H."/>
            <person name="Dou H."/>
            <person name="Li T."/>
            <person name="Mu C."/>
            <person name="Jiang W."/>
            <person name="Fu Q."/>
            <person name="Fu X."/>
            <person name="Miao Y."/>
            <person name="Liu J."/>
            <person name="Yu Q."/>
            <person name="Li R."/>
            <person name="Liao H."/>
            <person name="Li X."/>
            <person name="Kong Y."/>
            <person name="Jiang Z."/>
            <person name="Chourrout D."/>
            <person name="Li R."/>
            <person name="Bao Z."/>
        </authorList>
    </citation>
    <scope>NUCLEOTIDE SEQUENCE [LARGE SCALE GENOMIC DNA]</scope>
    <source>
        <strain evidence="2 3">PY_sf001</strain>
    </source>
</reference>
<sequence length="317" mass="35398">MYKLFLVQLLVVFALWNVSESRVYTQDELDLLARVHYDQVPRHLQLMLKRGKKMGDSSNWCCKNGADQVVQNTQMTKIVAKTIRESVQVHTQDSCGFMNSHKCETTNIQYVEKLITYIDTQLVPNKSVCPDEQITCCNGFILAVDNCLAAEGQYLSTLTDALLKLQGAGLLGGTVLPTLGRKESVLDSELNALAHADPEDLPVAVGNLVRSIPTGQHLCCRNKPVIIETKSRKVQRVRAVVDTVATSHKCGLLSTGHCTNTDEVYRQQTFYVTAYYTQVRSGDCPDRHIVCCNMYIMVAESCVHLDDLHELTMQLIG</sequence>
<evidence type="ECO:0000313" key="3">
    <source>
        <dbReference type="Proteomes" id="UP000242188"/>
    </source>
</evidence>
<evidence type="ECO:0000313" key="2">
    <source>
        <dbReference type="EMBL" id="OWF47390.1"/>
    </source>
</evidence>
<name>A0A210QF74_MIZYE</name>
<protein>
    <submittedName>
        <fullName evidence="2">Uncharacterized protein</fullName>
    </submittedName>
</protein>
<feature type="chain" id="PRO_5012329397" evidence="1">
    <location>
        <begin position="22"/>
        <end position="317"/>
    </location>
</feature>
<dbReference type="AlphaFoldDB" id="A0A210QF74"/>
<accession>A0A210QF74</accession>
<comment type="caution">
    <text evidence="2">The sequence shown here is derived from an EMBL/GenBank/DDBJ whole genome shotgun (WGS) entry which is preliminary data.</text>
</comment>
<gene>
    <name evidence="2" type="ORF">KP79_PYT08174</name>
</gene>
<keyword evidence="3" id="KW-1185">Reference proteome</keyword>
<organism evidence="2 3">
    <name type="scientific">Mizuhopecten yessoensis</name>
    <name type="common">Japanese scallop</name>
    <name type="synonym">Patinopecten yessoensis</name>
    <dbReference type="NCBI Taxonomy" id="6573"/>
    <lineage>
        <taxon>Eukaryota</taxon>
        <taxon>Metazoa</taxon>
        <taxon>Spiralia</taxon>
        <taxon>Lophotrochozoa</taxon>
        <taxon>Mollusca</taxon>
        <taxon>Bivalvia</taxon>
        <taxon>Autobranchia</taxon>
        <taxon>Pteriomorphia</taxon>
        <taxon>Pectinida</taxon>
        <taxon>Pectinoidea</taxon>
        <taxon>Pectinidae</taxon>
        <taxon>Mizuhopecten</taxon>
    </lineage>
</organism>
<proteinExistence type="predicted"/>
<keyword evidence="1" id="KW-0732">Signal</keyword>